<evidence type="ECO:0000259" key="2">
    <source>
        <dbReference type="Pfam" id="PF13837"/>
    </source>
</evidence>
<dbReference type="EMBL" id="GAKP01019555">
    <property type="protein sequence ID" value="JAC39397.1"/>
    <property type="molecule type" value="Transcribed_RNA"/>
</dbReference>
<reference evidence="3" key="1">
    <citation type="journal article" date="2014" name="BMC Genomics">
        <title>Characterizing the developmental transcriptome of the oriental fruit fly, Bactrocera dorsalis (Diptera: Tephritidae) through comparative genomic analysis with Drosophila melanogaster utilizing modENCODE datasets.</title>
        <authorList>
            <person name="Geib S.M."/>
            <person name="Calla B."/>
            <person name="Hall B."/>
            <person name="Hou S."/>
            <person name="Manoukis N.C."/>
        </authorList>
    </citation>
    <scope>NUCLEOTIDE SEQUENCE</scope>
    <source>
        <strain evidence="3">Punador</strain>
    </source>
</reference>
<proteinExistence type="predicted"/>
<feature type="compositionally biased region" description="Polar residues" evidence="1">
    <location>
        <begin position="223"/>
        <end position="232"/>
    </location>
</feature>
<feature type="region of interest" description="Disordered" evidence="1">
    <location>
        <begin position="258"/>
        <end position="278"/>
    </location>
</feature>
<evidence type="ECO:0000256" key="1">
    <source>
        <dbReference type="SAM" id="MobiDB-lite"/>
    </source>
</evidence>
<feature type="region of interest" description="Disordered" evidence="1">
    <location>
        <begin position="1"/>
        <end position="26"/>
    </location>
</feature>
<feature type="domain" description="Myb/SANT-like DNA-binding" evidence="2">
    <location>
        <begin position="38"/>
        <end position="125"/>
    </location>
</feature>
<feature type="compositionally biased region" description="Acidic residues" evidence="1">
    <location>
        <begin position="11"/>
        <end position="21"/>
    </location>
</feature>
<organism evidence="3">
    <name type="scientific">Bactrocera dorsalis</name>
    <name type="common">Oriental fruit fly</name>
    <name type="synonym">Dacus dorsalis</name>
    <dbReference type="NCBI Taxonomy" id="27457"/>
    <lineage>
        <taxon>Eukaryota</taxon>
        <taxon>Metazoa</taxon>
        <taxon>Ecdysozoa</taxon>
        <taxon>Arthropoda</taxon>
        <taxon>Hexapoda</taxon>
        <taxon>Insecta</taxon>
        <taxon>Pterygota</taxon>
        <taxon>Neoptera</taxon>
        <taxon>Endopterygota</taxon>
        <taxon>Diptera</taxon>
        <taxon>Brachycera</taxon>
        <taxon>Muscomorpha</taxon>
        <taxon>Tephritoidea</taxon>
        <taxon>Tephritidae</taxon>
        <taxon>Bactrocera</taxon>
        <taxon>Bactrocera</taxon>
    </lineage>
</organism>
<feature type="compositionally biased region" description="Basic and acidic residues" evidence="1">
    <location>
        <begin position="1"/>
        <end position="10"/>
    </location>
</feature>
<accession>A0A034VBB5</accession>
<feature type="region of interest" description="Disordered" evidence="1">
    <location>
        <begin position="202"/>
        <end position="232"/>
    </location>
</feature>
<name>A0A034VBB5_BACDO</name>
<dbReference type="Gene3D" id="1.10.10.60">
    <property type="entry name" value="Homeodomain-like"/>
    <property type="match status" value="1"/>
</dbReference>
<protein>
    <recommendedName>
        <fullName evidence="2">Myb/SANT-like DNA-binding domain-containing protein</fullName>
    </recommendedName>
</protein>
<dbReference type="AlphaFoldDB" id="A0A034VBB5"/>
<evidence type="ECO:0000313" key="3">
    <source>
        <dbReference type="EMBL" id="JAC39397.1"/>
    </source>
</evidence>
<dbReference type="Pfam" id="PF13837">
    <property type="entry name" value="Myb_DNA-bind_4"/>
    <property type="match status" value="1"/>
</dbReference>
<sequence length="427" mass="48142">MKSKRNKTEQFEENGDSEAADCNETGENWEIQSPQAQTRWTPECTRVMLQLRFERQLEFQQRIRQKKELWSEIATEMRRQGLCDFSLTAEVCDLKYRNMLQTYKKNRLKEDSGMQSLIAWEYYDIFKEALTASDDLDAYQEGQERVVPSLFCESVCEVTNEDEIWSEANETDSKLILGDSAINVKRNSLENGIDDAKEITNTNTTAANSRKRSRRSMMKSEAVSPSPTRQLDTISTNESKTAIQRQNSKPEAVALAKPNDEMHPPHANVKPDTSFRPQRKRVCSSIGVPSIAINVEATRTDIEPHSQVSINAIQNDPIISSTSAATMPIPNIIHAPPLQPQTPQPPQSAVPPLVNQTPITIVHPNQLQAAPIGLAPSEMRECQVFGESIGLQLANVREPHIRAMLQLKIQELIYLAKTGKLVETTRF</sequence>
<dbReference type="InterPro" id="IPR044822">
    <property type="entry name" value="Myb_DNA-bind_4"/>
</dbReference>